<dbReference type="InterPro" id="IPR002423">
    <property type="entry name" value="Cpn60/GroEL/TCP-1"/>
</dbReference>
<keyword evidence="3" id="KW-0143">Chaperone</keyword>
<sequence length="161" mass="17756">MTLRGLWMMGSTPSSFWSGTSGWYLEQVPQRSNWPSSLTSYGESCPGLEQYAIKKFAEAFEVLPRALAENSGVKATELISKLYATHHEGNKNMGFDIEAEGPAVRDVLECGILEPYLVKYWGIKLASNAAITVLRVDQIIMARPAGGPKPPQGKKDFDEDD</sequence>
<evidence type="ECO:0000256" key="2">
    <source>
        <dbReference type="ARBA" id="ARBA00022840"/>
    </source>
</evidence>
<organism evidence="4 5">
    <name type="scientific">Takifugu bimaculatus</name>
    <dbReference type="NCBI Taxonomy" id="433685"/>
    <lineage>
        <taxon>Eukaryota</taxon>
        <taxon>Metazoa</taxon>
        <taxon>Chordata</taxon>
        <taxon>Craniata</taxon>
        <taxon>Vertebrata</taxon>
        <taxon>Euteleostomi</taxon>
        <taxon>Actinopterygii</taxon>
        <taxon>Neopterygii</taxon>
        <taxon>Teleostei</taxon>
        <taxon>Neoteleostei</taxon>
        <taxon>Acanthomorphata</taxon>
        <taxon>Eupercaria</taxon>
        <taxon>Tetraodontiformes</taxon>
        <taxon>Tetradontoidea</taxon>
        <taxon>Tetraodontidae</taxon>
        <taxon>Takifugu</taxon>
    </lineage>
</organism>
<dbReference type="SUPFAM" id="SSF48592">
    <property type="entry name" value="GroEL equatorial domain-like"/>
    <property type="match status" value="1"/>
</dbReference>
<protein>
    <recommendedName>
        <fullName evidence="6">T-complex protein 1 subunit theta</fullName>
    </recommendedName>
</protein>
<dbReference type="Gene3D" id="1.10.560.10">
    <property type="entry name" value="GroEL-like equatorial domain"/>
    <property type="match status" value="1"/>
</dbReference>
<proteinExistence type="predicted"/>
<reference evidence="4 5" key="1">
    <citation type="submission" date="2019-04" db="EMBL/GenBank/DDBJ databases">
        <title>The sequence and de novo assembly of Takifugu bimaculatus genome using PacBio and Hi-C technologies.</title>
        <authorList>
            <person name="Xu P."/>
            <person name="Liu B."/>
            <person name="Zhou Z."/>
        </authorList>
    </citation>
    <scope>NUCLEOTIDE SEQUENCE [LARGE SCALE GENOMIC DNA]</scope>
    <source>
        <strain evidence="4">TB-2018</strain>
        <tissue evidence="4">Muscle</tissue>
    </source>
</reference>
<evidence type="ECO:0000313" key="4">
    <source>
        <dbReference type="EMBL" id="TNM84861.1"/>
    </source>
</evidence>
<dbReference type="GO" id="GO:0005524">
    <property type="term" value="F:ATP binding"/>
    <property type="evidence" value="ECO:0007669"/>
    <property type="project" value="UniProtKB-KW"/>
</dbReference>
<evidence type="ECO:0000313" key="5">
    <source>
        <dbReference type="Proteomes" id="UP000516260"/>
    </source>
</evidence>
<name>A0A4Z2AXS8_9TELE</name>
<dbReference type="AlphaFoldDB" id="A0A4Z2AXS8"/>
<evidence type="ECO:0000256" key="1">
    <source>
        <dbReference type="ARBA" id="ARBA00022741"/>
    </source>
</evidence>
<dbReference type="InterPro" id="IPR027413">
    <property type="entry name" value="GROEL-like_equatorial_sf"/>
</dbReference>
<comment type="caution">
    <text evidence="4">The sequence shown here is derived from an EMBL/GenBank/DDBJ whole genome shotgun (WGS) entry which is preliminary data.</text>
</comment>
<dbReference type="InterPro" id="IPR017998">
    <property type="entry name" value="Chaperone_TCP-1"/>
</dbReference>
<evidence type="ECO:0008006" key="6">
    <source>
        <dbReference type="Google" id="ProtNLM"/>
    </source>
</evidence>
<dbReference type="Pfam" id="PF00118">
    <property type="entry name" value="Cpn60_TCP1"/>
    <property type="match status" value="1"/>
</dbReference>
<accession>A0A4Z2AXS8</accession>
<dbReference type="GO" id="GO:0140662">
    <property type="term" value="F:ATP-dependent protein folding chaperone"/>
    <property type="evidence" value="ECO:0007669"/>
    <property type="project" value="InterPro"/>
</dbReference>
<keyword evidence="2" id="KW-0067">ATP-binding</keyword>
<keyword evidence="5" id="KW-1185">Reference proteome</keyword>
<keyword evidence="1" id="KW-0547">Nucleotide-binding</keyword>
<evidence type="ECO:0000256" key="3">
    <source>
        <dbReference type="ARBA" id="ARBA00023186"/>
    </source>
</evidence>
<dbReference type="PANTHER" id="PTHR11353">
    <property type="entry name" value="CHAPERONIN"/>
    <property type="match status" value="1"/>
</dbReference>
<dbReference type="EMBL" id="SWLE01000022">
    <property type="protein sequence ID" value="TNM84861.1"/>
    <property type="molecule type" value="Genomic_DNA"/>
</dbReference>
<gene>
    <name evidence="4" type="ORF">fugu_009039</name>
</gene>
<dbReference type="Proteomes" id="UP000516260">
    <property type="component" value="Chromosome 9"/>
</dbReference>